<feature type="transmembrane region" description="Helical" evidence="1">
    <location>
        <begin position="75"/>
        <end position="98"/>
    </location>
</feature>
<accession>A0A1S2LBW9</accession>
<feature type="transmembrane region" description="Helical" evidence="1">
    <location>
        <begin position="222"/>
        <end position="238"/>
    </location>
</feature>
<feature type="transmembrane region" description="Helical" evidence="1">
    <location>
        <begin position="250"/>
        <end position="271"/>
    </location>
</feature>
<organism evidence="2 4">
    <name type="scientific">Anaerobacillus isosaccharinicus</name>
    <dbReference type="NCBI Taxonomy" id="1532552"/>
    <lineage>
        <taxon>Bacteria</taxon>
        <taxon>Bacillati</taxon>
        <taxon>Bacillota</taxon>
        <taxon>Bacilli</taxon>
        <taxon>Bacillales</taxon>
        <taxon>Bacillaceae</taxon>
        <taxon>Anaerobacillus</taxon>
    </lineage>
</organism>
<evidence type="ECO:0000256" key="1">
    <source>
        <dbReference type="SAM" id="Phobius"/>
    </source>
</evidence>
<protein>
    <submittedName>
        <fullName evidence="2">Uncharacterized protein</fullName>
    </submittedName>
</protein>
<feature type="transmembrane region" description="Helical" evidence="1">
    <location>
        <begin position="9"/>
        <end position="27"/>
    </location>
</feature>
<keyword evidence="1" id="KW-1133">Transmembrane helix</keyword>
<evidence type="ECO:0000313" key="3">
    <source>
        <dbReference type="EMBL" id="QOY38393.1"/>
    </source>
</evidence>
<reference evidence="2 4" key="1">
    <citation type="submission" date="2016-10" db="EMBL/GenBank/DDBJ databases">
        <title>Draft genome sequences of four alkaliphilic bacteria belonging to the Anaerobacillus genus.</title>
        <authorList>
            <person name="Bassil N.M."/>
            <person name="Lloyd J.R."/>
        </authorList>
    </citation>
    <scope>NUCLEOTIDE SEQUENCE [LARGE SCALE GENOMIC DNA]</scope>
    <source>
        <strain evidence="2 4">NB2006</strain>
    </source>
</reference>
<keyword evidence="1" id="KW-0812">Transmembrane</keyword>
<feature type="transmembrane region" description="Helical" evidence="1">
    <location>
        <begin position="160"/>
        <end position="178"/>
    </location>
</feature>
<dbReference type="EMBL" id="CP063356">
    <property type="protein sequence ID" value="QOY38393.1"/>
    <property type="molecule type" value="Genomic_DNA"/>
</dbReference>
<dbReference type="KEGG" id="aia:AWH56_013170"/>
<feature type="transmembrane region" description="Helical" evidence="1">
    <location>
        <begin position="33"/>
        <end position="54"/>
    </location>
</feature>
<dbReference type="EMBL" id="LQXD01000152">
    <property type="protein sequence ID" value="OIJ09533.1"/>
    <property type="molecule type" value="Genomic_DNA"/>
</dbReference>
<reference evidence="3 4" key="3">
    <citation type="journal article" date="2019" name="Int. J. Syst. Evol. Microbiol.">
        <title>Anaerobacillus isosaccharinicus sp. nov., an alkaliphilic bacterium which degrades isosaccharinic acid.</title>
        <authorList>
            <person name="Bassil N.M."/>
            <person name="Lloyd J.R."/>
        </authorList>
    </citation>
    <scope>NUCLEOTIDE SEQUENCE [LARGE SCALE GENOMIC DNA]</scope>
    <source>
        <strain evidence="3 4">NB2006</strain>
    </source>
</reference>
<keyword evidence="4" id="KW-1185">Reference proteome</keyword>
<feature type="transmembrane region" description="Helical" evidence="1">
    <location>
        <begin position="130"/>
        <end position="148"/>
    </location>
</feature>
<dbReference type="Proteomes" id="UP000180175">
    <property type="component" value="Chromosome"/>
</dbReference>
<dbReference type="RefSeq" id="WP_071318273.1">
    <property type="nucleotide sequence ID" value="NZ_CP063356.2"/>
</dbReference>
<reference evidence="3" key="4">
    <citation type="submission" date="2020-10" db="EMBL/GenBank/DDBJ databases">
        <authorList>
            <person name="Bassil N.M."/>
            <person name="Lloyd J.R."/>
        </authorList>
    </citation>
    <scope>NUCLEOTIDE SEQUENCE</scope>
    <source>
        <strain evidence="3">NB2006</strain>
    </source>
</reference>
<keyword evidence="1" id="KW-0472">Membrane</keyword>
<evidence type="ECO:0000313" key="2">
    <source>
        <dbReference type="EMBL" id="OIJ09533.1"/>
    </source>
</evidence>
<evidence type="ECO:0000313" key="4">
    <source>
        <dbReference type="Proteomes" id="UP000180175"/>
    </source>
</evidence>
<dbReference type="AlphaFoldDB" id="A0A1S2LBW9"/>
<proteinExistence type="predicted"/>
<dbReference type="OrthoDB" id="2942986at2"/>
<sequence length="279" mass="33182">MKKRNANQYPFIFLTFIHVGMLLYTFYKGKDRKQLVILLLSNIAKAFLFEYIAFNIFQSYIYKPNFFKIRALDNTIGALLSQAVFVPITALFITTFKLGLKGKLLFTMYFVIIEKVFIKLGVFKTKWWRTSYTATLLPFYFLLSDFWGKHLKKRSPLVQFLTLFNSLVVINSTLLYSLAIFRKMRFGIGSNHSWREHFNIVPLYTIVLSKINTWAIYKNKSLNIFTVLVLRLLFDWILKRFKIMKSKLQLKYELFFHLLMILLSKGLRILVYSEEKENK</sequence>
<gene>
    <name evidence="3" type="ORF">AWH56_013170</name>
    <name evidence="2" type="ORF">AWH56_17545</name>
</gene>
<feature type="transmembrane region" description="Helical" evidence="1">
    <location>
        <begin position="104"/>
        <end position="123"/>
    </location>
</feature>
<reference evidence="3 4" key="2">
    <citation type="journal article" date="2017" name="Genome Announc.">
        <title>Draft Genome Sequences of Four Alkaliphilic Bacteria Belonging to the Anaerobacillus Genus.</title>
        <authorList>
            <person name="Bassil N.M."/>
            <person name="Lloyd J.R."/>
        </authorList>
    </citation>
    <scope>NUCLEOTIDE SEQUENCE [LARGE SCALE GENOMIC DNA]</scope>
    <source>
        <strain evidence="3 4">NB2006</strain>
    </source>
</reference>
<name>A0A1S2LBW9_9BACI</name>